<dbReference type="RefSeq" id="WP_124877027.1">
    <property type="nucleotide sequence ID" value="NZ_RQJO01000009.1"/>
</dbReference>
<dbReference type="PANTHER" id="PTHR40616:SF1">
    <property type="entry name" value="LINALOOL DEHYDRATASE_ISOMERASE DOMAIN-CONTAINING PROTEIN"/>
    <property type="match status" value="1"/>
</dbReference>
<evidence type="ECO:0000313" key="2">
    <source>
        <dbReference type="EMBL" id="RRB02864.1"/>
    </source>
</evidence>
<keyword evidence="3" id="KW-1185">Reference proteome</keyword>
<proteinExistence type="predicted"/>
<comment type="caution">
    <text evidence="2">The sequence shown here is derived from an EMBL/GenBank/DDBJ whole genome shotgun (WGS) entry which is preliminary data.</text>
</comment>
<keyword evidence="1" id="KW-0732">Signal</keyword>
<dbReference type="PANTHER" id="PTHR40616">
    <property type="entry name" value="LINALOOL DEHYDRATASE_ISOMERASE DOMAIN-CONTAINING PROTEIN"/>
    <property type="match status" value="1"/>
</dbReference>
<evidence type="ECO:0000313" key="3">
    <source>
        <dbReference type="Proteomes" id="UP000271925"/>
    </source>
</evidence>
<feature type="signal peptide" evidence="1">
    <location>
        <begin position="1"/>
        <end position="21"/>
    </location>
</feature>
<feature type="chain" id="PRO_5017944324" description="DUF2264 domain-containing protein" evidence="1">
    <location>
        <begin position="22"/>
        <end position="517"/>
    </location>
</feature>
<dbReference type="AlphaFoldDB" id="A0A3P1BQ95"/>
<gene>
    <name evidence="2" type="ORF">EHT25_20720</name>
</gene>
<dbReference type="Proteomes" id="UP000271925">
    <property type="component" value="Unassembled WGS sequence"/>
</dbReference>
<evidence type="ECO:0000256" key="1">
    <source>
        <dbReference type="SAM" id="SignalP"/>
    </source>
</evidence>
<reference evidence="2 3" key="1">
    <citation type="submission" date="2018-11" db="EMBL/GenBank/DDBJ databases">
        <authorList>
            <person name="Zhou Z."/>
            <person name="Wang G."/>
        </authorList>
    </citation>
    <scope>NUCLEOTIDE SEQUENCE [LARGE SCALE GENOMIC DNA]</scope>
    <source>
        <strain evidence="2 3">KCTC52004</strain>
    </source>
</reference>
<sequence>MKNSSLLLFVLFIVYAGNIAAQTEAVFSKKYTYETLSTYQKGLLEDFLADEIPAGRSVADVLTNTTSLRTKTRLAEALLFRNKTGDKEKAADILSWILKNQHQDPNTKIYGIWKTSIDADKFDQNWREFIGSDLIIIRKNFGHLLPKEIVKDIESGLIHAAKGALKRNVGADYTNISMMSSFLMEYVGTEFKIDELKQAGIKKAHDVFNLYQRHHTFSEYNSPTYYGVTLVAIALWRELAFSSDMRQMGQTLEREFWHEAATFYNANLKNMPGPYFRGYGMDMRKYLSIMGIWMALVVDNEKQAPIPSTTDAPKYGEMSNLAPIFNLGLSIPKSDIAAIKRFTTPRFISRKVPNTYAGDSIKQVTAMINRDWMMGGVRGIRRSWNQVKTGTIHWKTADGDIGWLVVPGDGTTNVSVSKTTMSLYRADAKATILNLFVYAPNATTNAFSDSSWALSSMKLTIKTALKRIATEPVDPKQLEKDVAIAEAYPTIIKVVFEIPQTWDSTMPLLEITPAYFY</sequence>
<organism evidence="2 3">
    <name type="scientific">Larkinella rosea</name>
    <dbReference type="NCBI Taxonomy" id="2025312"/>
    <lineage>
        <taxon>Bacteria</taxon>
        <taxon>Pseudomonadati</taxon>
        <taxon>Bacteroidota</taxon>
        <taxon>Cytophagia</taxon>
        <taxon>Cytophagales</taxon>
        <taxon>Spirosomataceae</taxon>
        <taxon>Larkinella</taxon>
    </lineage>
</organism>
<name>A0A3P1BQ95_9BACT</name>
<dbReference type="OrthoDB" id="9813410at2"/>
<protein>
    <recommendedName>
        <fullName evidence="4">DUF2264 domain-containing protein</fullName>
    </recommendedName>
</protein>
<dbReference type="EMBL" id="RQJO01000009">
    <property type="protein sequence ID" value="RRB02864.1"/>
    <property type="molecule type" value="Genomic_DNA"/>
</dbReference>
<evidence type="ECO:0008006" key="4">
    <source>
        <dbReference type="Google" id="ProtNLM"/>
    </source>
</evidence>
<accession>A0A3P1BQ95</accession>